<evidence type="ECO:0000313" key="2">
    <source>
        <dbReference type="Proteomes" id="UP000177039"/>
    </source>
</evidence>
<protein>
    <submittedName>
        <fullName evidence="1">Uncharacterized protein</fullName>
    </submittedName>
</protein>
<organism evidence="1 2">
    <name type="scientific">Candidatus Curtissbacteria bacterium RIFCSPLOWO2_01_FULL_42_50</name>
    <dbReference type="NCBI Taxonomy" id="1797730"/>
    <lineage>
        <taxon>Bacteria</taxon>
        <taxon>Candidatus Curtissiibacteriota</taxon>
    </lineage>
</organism>
<name>A0A1F5H2P2_9BACT</name>
<evidence type="ECO:0000313" key="1">
    <source>
        <dbReference type="EMBL" id="OGD98430.1"/>
    </source>
</evidence>
<reference evidence="1 2" key="1">
    <citation type="journal article" date="2016" name="Nat. Commun.">
        <title>Thousands of microbial genomes shed light on interconnected biogeochemical processes in an aquifer system.</title>
        <authorList>
            <person name="Anantharaman K."/>
            <person name="Brown C.T."/>
            <person name="Hug L.A."/>
            <person name="Sharon I."/>
            <person name="Castelle C.J."/>
            <person name="Probst A.J."/>
            <person name="Thomas B.C."/>
            <person name="Singh A."/>
            <person name="Wilkins M.J."/>
            <person name="Karaoz U."/>
            <person name="Brodie E.L."/>
            <person name="Williams K.H."/>
            <person name="Hubbard S.S."/>
            <person name="Banfield J.F."/>
        </authorList>
    </citation>
    <scope>NUCLEOTIDE SEQUENCE [LARGE SCALE GENOMIC DNA]</scope>
</reference>
<accession>A0A1F5H2P2</accession>
<comment type="caution">
    <text evidence="1">The sequence shown here is derived from an EMBL/GenBank/DDBJ whole genome shotgun (WGS) entry which is preliminary data.</text>
</comment>
<sequence length="232" mass="26028">MQEWVQEGQRIASRQGIPPSEKELIEAYLAQMRGDLERSQIPTFTLSGEQRQAIRAKTCEIEGAKDIVVYQVSGLISVGMQYEQDRPYFGYVTESESLRNLTFPVYFETAVFVDKNGHAVALPKSNNLLMERQKGMIETDFAKTLAVPGVKAVMHHALFWTQLDIKHQKERGQKLLVGLYARTPDQTFVSGVADVGRFVDPGYQLYVVDWGRGYGDGSVWAVPAVVPEAVKI</sequence>
<proteinExistence type="predicted"/>
<dbReference type="AlphaFoldDB" id="A0A1F5H2P2"/>
<dbReference type="Proteomes" id="UP000177039">
    <property type="component" value="Unassembled WGS sequence"/>
</dbReference>
<dbReference type="EMBL" id="MFBT01000037">
    <property type="protein sequence ID" value="OGD98430.1"/>
    <property type="molecule type" value="Genomic_DNA"/>
</dbReference>
<gene>
    <name evidence="1" type="ORF">A3B54_03795</name>
</gene>